<keyword evidence="4" id="KW-0256">Endoplasmic reticulum</keyword>
<evidence type="ECO:0000313" key="11">
    <source>
        <dbReference type="EMBL" id="KAF9331894.1"/>
    </source>
</evidence>
<proteinExistence type="inferred from homology"/>
<reference evidence="11" key="1">
    <citation type="journal article" date="2020" name="Fungal Divers.">
        <title>Resolving the Mortierellaceae phylogeny through synthesis of multi-gene phylogenetics and phylogenomics.</title>
        <authorList>
            <person name="Vandepol N."/>
            <person name="Liber J."/>
            <person name="Desiro A."/>
            <person name="Na H."/>
            <person name="Kennedy M."/>
            <person name="Barry K."/>
            <person name="Grigoriev I.V."/>
            <person name="Miller A.N."/>
            <person name="O'Donnell K."/>
            <person name="Stajich J.E."/>
            <person name="Bonito G."/>
        </authorList>
    </citation>
    <scope>NUCLEOTIDE SEQUENCE</scope>
    <source>
        <strain evidence="11">NVP1</strain>
    </source>
</reference>
<evidence type="ECO:0000256" key="5">
    <source>
        <dbReference type="ARBA" id="ARBA00023253"/>
    </source>
</evidence>
<name>A0A9P5SL31_9FUNG</name>
<comment type="pathway">
    <text evidence="2">Protein modification; protein glycosylation.</text>
</comment>
<feature type="compositionally biased region" description="Basic and acidic residues" evidence="9">
    <location>
        <begin position="34"/>
        <end position="50"/>
    </location>
</feature>
<dbReference type="PANTHER" id="PTHR13398">
    <property type="entry name" value="GDP-FUCOSE PROTEIN O-FUCOSYLTRANSFERASE 2"/>
    <property type="match status" value="1"/>
</dbReference>
<dbReference type="Gene3D" id="3.40.50.11340">
    <property type="match status" value="1"/>
</dbReference>
<sequence length="495" mass="56362">MSGLRSRKYVTLVAMLFASWSIIHITINLRRQDAHSRNDDAPSHPSDHHSPSSFVPDHGYRKPSSDDPLLPFPGVSPKGPDGIHRPNIHMPQPKGKDPVLPPLDAQISPPTTNLTPDTKYLSYMTYAGLTNQFMALENAAYIATRLNRTLIIPPIITNSHDRHNSNQRWSEFFDLDRFTASTGIKVVEWTDVRPLTDQQSAVGKHQARLGAKNYPLWNSLAQNLTCQVIYGFGDSERLHTTENTFARQFLFKPVFVRPPHRDPKTPVYDRIAIGAKDNTNMEDVVTFDDLVDRYSNSTDQLLFFSHTFKLKDPRGRGLSWDVIGRHLHFLPKVTEFATKLVQHRAPETTKDSRYIAIHLRRGDIWQKCRDLSEEEMMACITPLGHYAEAVEKARDTLGEHLPVIVTTDSQDSHDHVTMARMGWKRLNHDMYTTEQELGIFGAAMVDASILAHAEVMIGTYVSSMSRVAAWRQKSWHKRTVLYPRTTPSWMPAPEK</sequence>
<comment type="caution">
    <text evidence="11">The sequence shown here is derived from an EMBL/GenBank/DDBJ whole genome shotgun (WGS) entry which is preliminary data.</text>
</comment>
<dbReference type="InterPro" id="IPR045130">
    <property type="entry name" value="OFUT2-like"/>
</dbReference>
<dbReference type="CDD" id="cd11296">
    <property type="entry name" value="O-FucT_like"/>
    <property type="match status" value="1"/>
</dbReference>
<evidence type="ECO:0000256" key="2">
    <source>
        <dbReference type="ARBA" id="ARBA00004922"/>
    </source>
</evidence>
<gene>
    <name evidence="11" type="ORF">BG006_005235</name>
</gene>
<keyword evidence="10" id="KW-0472">Membrane</keyword>
<accession>A0A9P5SL31</accession>
<evidence type="ECO:0000256" key="10">
    <source>
        <dbReference type="SAM" id="Phobius"/>
    </source>
</evidence>
<keyword evidence="10" id="KW-1133">Transmembrane helix</keyword>
<dbReference type="InterPro" id="IPR019378">
    <property type="entry name" value="GDP-Fuc_O-FucTrfase"/>
</dbReference>
<evidence type="ECO:0000256" key="1">
    <source>
        <dbReference type="ARBA" id="ARBA00004240"/>
    </source>
</evidence>
<evidence type="ECO:0000313" key="12">
    <source>
        <dbReference type="Proteomes" id="UP000696485"/>
    </source>
</evidence>
<comment type="similarity">
    <text evidence="7">Belongs to the glycosyltransferase 68 family.</text>
</comment>
<keyword evidence="5" id="KW-0294">Fucose metabolism</keyword>
<dbReference type="AlphaFoldDB" id="A0A9P5SL31"/>
<comment type="subcellular location">
    <subcellularLocation>
        <location evidence="1">Endoplasmic reticulum</location>
    </subcellularLocation>
</comment>
<feature type="region of interest" description="Disordered" evidence="9">
    <location>
        <begin position="34"/>
        <end position="112"/>
    </location>
</feature>
<dbReference type="GO" id="GO:0046922">
    <property type="term" value="F:peptide-O-fucosyltransferase activity"/>
    <property type="evidence" value="ECO:0007669"/>
    <property type="project" value="InterPro"/>
</dbReference>
<keyword evidence="3" id="KW-0808">Transferase</keyword>
<dbReference type="EMBL" id="JAAAUY010000295">
    <property type="protein sequence ID" value="KAF9331894.1"/>
    <property type="molecule type" value="Genomic_DNA"/>
</dbReference>
<keyword evidence="12" id="KW-1185">Reference proteome</keyword>
<dbReference type="PANTHER" id="PTHR13398:SF0">
    <property type="entry name" value="GDP-FUCOSE PROTEIN O-FUCOSYLTRANSFERASE 2"/>
    <property type="match status" value="1"/>
</dbReference>
<dbReference type="GO" id="GO:0006004">
    <property type="term" value="P:fucose metabolic process"/>
    <property type="evidence" value="ECO:0007669"/>
    <property type="project" value="UniProtKB-KW"/>
</dbReference>
<protein>
    <recommendedName>
        <fullName evidence="8">GDP-fucose protein O-fucosyltransferase 2</fullName>
    </recommendedName>
</protein>
<evidence type="ECO:0000256" key="4">
    <source>
        <dbReference type="ARBA" id="ARBA00022824"/>
    </source>
</evidence>
<organism evidence="11 12">
    <name type="scientific">Podila minutissima</name>
    <dbReference type="NCBI Taxonomy" id="64525"/>
    <lineage>
        <taxon>Eukaryota</taxon>
        <taxon>Fungi</taxon>
        <taxon>Fungi incertae sedis</taxon>
        <taxon>Mucoromycota</taxon>
        <taxon>Mortierellomycotina</taxon>
        <taxon>Mortierellomycetes</taxon>
        <taxon>Mortierellales</taxon>
        <taxon>Mortierellaceae</taxon>
        <taxon>Podila</taxon>
    </lineage>
</organism>
<evidence type="ECO:0000256" key="6">
    <source>
        <dbReference type="ARBA" id="ARBA00023277"/>
    </source>
</evidence>
<evidence type="ECO:0000256" key="8">
    <source>
        <dbReference type="ARBA" id="ARBA00026232"/>
    </source>
</evidence>
<dbReference type="GO" id="GO:0005783">
    <property type="term" value="C:endoplasmic reticulum"/>
    <property type="evidence" value="ECO:0007669"/>
    <property type="project" value="UniProtKB-SubCell"/>
</dbReference>
<evidence type="ECO:0000256" key="7">
    <source>
        <dbReference type="ARBA" id="ARBA00025803"/>
    </source>
</evidence>
<evidence type="ECO:0000256" key="9">
    <source>
        <dbReference type="SAM" id="MobiDB-lite"/>
    </source>
</evidence>
<keyword evidence="6" id="KW-0119">Carbohydrate metabolism</keyword>
<dbReference type="Gene3D" id="3.40.50.11350">
    <property type="match status" value="1"/>
</dbReference>
<dbReference type="Proteomes" id="UP000696485">
    <property type="component" value="Unassembled WGS sequence"/>
</dbReference>
<feature type="transmembrane region" description="Helical" evidence="10">
    <location>
        <begin position="9"/>
        <end position="27"/>
    </location>
</feature>
<evidence type="ECO:0000256" key="3">
    <source>
        <dbReference type="ARBA" id="ARBA00022679"/>
    </source>
</evidence>
<dbReference type="Pfam" id="PF10250">
    <property type="entry name" value="O-FucT"/>
    <property type="match status" value="1"/>
</dbReference>
<keyword evidence="10" id="KW-0812">Transmembrane</keyword>